<organism evidence="1 2">
    <name type="scientific">Abeliophyllum distichum</name>
    <dbReference type="NCBI Taxonomy" id="126358"/>
    <lineage>
        <taxon>Eukaryota</taxon>
        <taxon>Viridiplantae</taxon>
        <taxon>Streptophyta</taxon>
        <taxon>Embryophyta</taxon>
        <taxon>Tracheophyta</taxon>
        <taxon>Spermatophyta</taxon>
        <taxon>Magnoliopsida</taxon>
        <taxon>eudicotyledons</taxon>
        <taxon>Gunneridae</taxon>
        <taxon>Pentapetalae</taxon>
        <taxon>asterids</taxon>
        <taxon>lamiids</taxon>
        <taxon>Lamiales</taxon>
        <taxon>Oleaceae</taxon>
        <taxon>Forsythieae</taxon>
        <taxon>Abeliophyllum</taxon>
    </lineage>
</organism>
<dbReference type="AlphaFoldDB" id="A0ABD1Q475"/>
<protein>
    <submittedName>
        <fullName evidence="1">Uncharacterized protein</fullName>
    </submittedName>
</protein>
<gene>
    <name evidence="1" type="ORF">Adt_39056</name>
</gene>
<comment type="caution">
    <text evidence="1">The sequence shown here is derived from an EMBL/GenBank/DDBJ whole genome shotgun (WGS) entry which is preliminary data.</text>
</comment>
<reference evidence="2" key="1">
    <citation type="submission" date="2024-07" db="EMBL/GenBank/DDBJ databases">
        <title>Two chromosome-level genome assemblies of Korean endemic species Abeliophyllum distichum and Forsythia ovata (Oleaceae).</title>
        <authorList>
            <person name="Jang H."/>
        </authorList>
    </citation>
    <scope>NUCLEOTIDE SEQUENCE [LARGE SCALE GENOMIC DNA]</scope>
</reference>
<name>A0ABD1Q475_9LAMI</name>
<proteinExistence type="predicted"/>
<dbReference type="EMBL" id="JBFOLK010000012">
    <property type="protein sequence ID" value="KAL2470920.1"/>
    <property type="molecule type" value="Genomic_DNA"/>
</dbReference>
<keyword evidence="2" id="KW-1185">Reference proteome</keyword>
<dbReference type="Proteomes" id="UP001604336">
    <property type="component" value="Unassembled WGS sequence"/>
</dbReference>
<sequence>MSIKEPALQSLPMSLMSPKRQRDERPFFPTWSVITEREVDLESLTHTTLSNIVHDKGWTRLCSKLHNIYMEVMREFMVNFNLQITDEEEECNYETYVKGVWVPFNTNVIGHFYGVEEGSKAPAITN</sequence>
<evidence type="ECO:0000313" key="2">
    <source>
        <dbReference type="Proteomes" id="UP001604336"/>
    </source>
</evidence>
<accession>A0ABD1Q475</accession>
<evidence type="ECO:0000313" key="1">
    <source>
        <dbReference type="EMBL" id="KAL2470920.1"/>
    </source>
</evidence>